<dbReference type="EMBL" id="JBHTAR010000011">
    <property type="protein sequence ID" value="MFC7198581.1"/>
    <property type="molecule type" value="Genomic_DNA"/>
</dbReference>
<evidence type="ECO:0000313" key="1">
    <source>
        <dbReference type="EMBL" id="MFC7197957.1"/>
    </source>
</evidence>
<comment type="caution">
    <text evidence="2">The sequence shown here is derived from an EMBL/GenBank/DDBJ whole genome shotgun (WGS) entry which is preliminary data.</text>
</comment>
<proteinExistence type="predicted"/>
<sequence>MKKILASIGIGNATVDTVLPSTTVTPGETVEAEVQITGGNAEQDVGAIRFELETRAKTDDGYTEVDIDRFTLTESLTIEPDAEETRTVDIDVPYETPVTIGNTRVWIETELDIERAVDPEDTDYLDVQPTPRLQAVFDAMDELGFSFRTADCEYDPHGRYTTGRPFVQEFEFRPQSGQFVDDLDEVELVARPDADALTLFVEVDRRGGLLSELAETDERKTSTTIESTDVATVRDQLQSLVEEHV</sequence>
<name>A0ABD5Z0A4_9EURY</name>
<dbReference type="InterPro" id="IPR009776">
    <property type="entry name" value="Spore_0_M"/>
</dbReference>
<protein>
    <submittedName>
        <fullName evidence="2">Sporulation protein</fullName>
    </submittedName>
</protein>
<accession>A0ABD5Z0A4</accession>
<reference evidence="2" key="1">
    <citation type="journal article" date="2014" name="Int. J. Syst. Evol. Microbiol.">
        <title>Complete genome sequence of Corynebacterium casei LMG S-19264T (=DSM 44701T), isolated from a smear-ripened cheese.</title>
        <authorList>
            <consortium name="US DOE Joint Genome Institute (JGI-PGF)"/>
            <person name="Walter F."/>
            <person name="Albersmeier A."/>
            <person name="Kalinowski J."/>
            <person name="Ruckert C."/>
        </authorList>
    </citation>
    <scope>NUCLEOTIDE SEQUENCE [LARGE SCALE GENOMIC DNA]</scope>
    <source>
        <strain evidence="2">NBRC 114356</strain>
    </source>
</reference>
<reference evidence="3" key="2">
    <citation type="journal article" date="2019" name="Int. J. Syst. Evol. Microbiol.">
        <title>The Global Catalogue of Microorganisms (GCM) 10K type strain sequencing project: providing services to taxonomists for standard genome sequencing and annotation.</title>
        <authorList>
            <consortium name="The Broad Institute Genomics Platform"/>
            <consortium name="The Broad Institute Genome Sequencing Center for Infectious Disease"/>
            <person name="Wu L."/>
            <person name="Ma J."/>
        </authorList>
    </citation>
    <scope>NUCLEOTIDE SEQUENCE [LARGE SCALE GENOMIC DNA]</scope>
    <source>
        <strain evidence="3">XZGYJ-43</strain>
    </source>
</reference>
<dbReference type="Pfam" id="PF07070">
    <property type="entry name" value="Spo0M"/>
    <property type="match status" value="1"/>
</dbReference>
<evidence type="ECO:0000313" key="3">
    <source>
        <dbReference type="Proteomes" id="UP001596447"/>
    </source>
</evidence>
<gene>
    <name evidence="1" type="ORF">ACFQJ9_00285</name>
    <name evidence="2" type="ORF">ACFQJ9_03925</name>
</gene>
<dbReference type="Proteomes" id="UP001596447">
    <property type="component" value="Unassembled WGS sequence"/>
</dbReference>
<dbReference type="EMBL" id="JBHTAR010000001">
    <property type="protein sequence ID" value="MFC7197957.1"/>
    <property type="molecule type" value="Genomic_DNA"/>
</dbReference>
<reference evidence="2" key="3">
    <citation type="submission" date="2024-09" db="EMBL/GenBank/DDBJ databases">
        <authorList>
            <person name="Sun Q."/>
        </authorList>
    </citation>
    <scope>NUCLEOTIDE SEQUENCE</scope>
    <source>
        <strain evidence="2">NBRC 114356</strain>
    </source>
</reference>
<dbReference type="AlphaFoldDB" id="A0ABD5Z0A4"/>
<evidence type="ECO:0000313" key="2">
    <source>
        <dbReference type="EMBL" id="MFC7198581.1"/>
    </source>
</evidence>
<dbReference type="RefSeq" id="WP_279528543.1">
    <property type="nucleotide sequence ID" value="NZ_CP122312.1"/>
</dbReference>
<keyword evidence="3" id="KW-1185">Reference proteome</keyword>
<organism evidence="2 3">
    <name type="scientific">Halospeciosus flavus</name>
    <dbReference type="NCBI Taxonomy" id="3032283"/>
    <lineage>
        <taxon>Archaea</taxon>
        <taxon>Methanobacteriati</taxon>
        <taxon>Methanobacteriota</taxon>
        <taxon>Stenosarchaea group</taxon>
        <taxon>Halobacteria</taxon>
        <taxon>Halobacteriales</taxon>
        <taxon>Halobacteriaceae</taxon>
        <taxon>Halospeciosus</taxon>
    </lineage>
</organism>
<dbReference type="PANTHER" id="PTHR40053">
    <property type="entry name" value="SPORULATION-CONTROL PROTEIN SPO0M"/>
    <property type="match status" value="1"/>
</dbReference>
<dbReference type="PANTHER" id="PTHR40053:SF1">
    <property type="entry name" value="SPORULATION-CONTROL PROTEIN SPO0M"/>
    <property type="match status" value="1"/>
</dbReference>